<proteinExistence type="predicted"/>
<sequence length="385" mass="42201">MPGENPRGLELGPYRIHQKRLHYPLTGPVDLRAELRDEFGREQDVPDRADQFPRSREILKKWRFESFQALPRDRKIGFPAYPSPESSFGLPHDGGQGPVSSVILQQRKIPRRVAVLAQSDSPCRRDGESRDDRWSRGVDIISGDEVTHARASPVTRADVVTEWTGTTGMGCRRARVDDGAASYLEGCTSGRSIAGAEEAKAEPDVPAISPLSSSPSFACGGAGEEKVGRDEEWEKELGGMERRGVGRPRFDSNADERVLINSAAIVPPLSSRCLRVSAAFGPTTYRPHGPWEKNSLGTGQSVPDGAPRSLGILWRRVAGPPAACPFRTDKPKDTDLGCASMDPLCRVTFERFAVDLELGEGDVSRNEDNVIDGNEDEEDIGEQER</sequence>
<name>A0A154P8W3_DUFNO</name>
<evidence type="ECO:0000313" key="2">
    <source>
        <dbReference type="EMBL" id="KZC08297.1"/>
    </source>
</evidence>
<organism evidence="2 3">
    <name type="scientific">Dufourea novaeangliae</name>
    <name type="common">Sweat bee</name>
    <dbReference type="NCBI Taxonomy" id="178035"/>
    <lineage>
        <taxon>Eukaryota</taxon>
        <taxon>Metazoa</taxon>
        <taxon>Ecdysozoa</taxon>
        <taxon>Arthropoda</taxon>
        <taxon>Hexapoda</taxon>
        <taxon>Insecta</taxon>
        <taxon>Pterygota</taxon>
        <taxon>Neoptera</taxon>
        <taxon>Endopterygota</taxon>
        <taxon>Hymenoptera</taxon>
        <taxon>Apocrita</taxon>
        <taxon>Aculeata</taxon>
        <taxon>Apoidea</taxon>
        <taxon>Anthophila</taxon>
        <taxon>Halictidae</taxon>
        <taxon>Rophitinae</taxon>
        <taxon>Dufourea</taxon>
    </lineage>
</organism>
<feature type="region of interest" description="Disordered" evidence="1">
    <location>
        <begin position="205"/>
        <end position="230"/>
    </location>
</feature>
<accession>A0A154P8W3</accession>
<dbReference type="AlphaFoldDB" id="A0A154P8W3"/>
<gene>
    <name evidence="2" type="ORF">WN55_09201</name>
</gene>
<keyword evidence="3" id="KW-1185">Reference proteome</keyword>
<protein>
    <submittedName>
        <fullName evidence="2">Uncharacterized protein</fullName>
    </submittedName>
</protein>
<dbReference type="EMBL" id="KQ434846">
    <property type="protein sequence ID" value="KZC08297.1"/>
    <property type="molecule type" value="Genomic_DNA"/>
</dbReference>
<dbReference type="Proteomes" id="UP000076502">
    <property type="component" value="Unassembled WGS sequence"/>
</dbReference>
<evidence type="ECO:0000313" key="3">
    <source>
        <dbReference type="Proteomes" id="UP000076502"/>
    </source>
</evidence>
<feature type="region of interest" description="Disordered" evidence="1">
    <location>
        <begin position="363"/>
        <end position="385"/>
    </location>
</feature>
<evidence type="ECO:0000256" key="1">
    <source>
        <dbReference type="SAM" id="MobiDB-lite"/>
    </source>
</evidence>
<feature type="compositionally biased region" description="Acidic residues" evidence="1">
    <location>
        <begin position="369"/>
        <end position="385"/>
    </location>
</feature>
<reference evidence="2 3" key="1">
    <citation type="submission" date="2015-07" db="EMBL/GenBank/DDBJ databases">
        <title>The genome of Dufourea novaeangliae.</title>
        <authorList>
            <person name="Pan H."/>
            <person name="Kapheim K."/>
        </authorList>
    </citation>
    <scope>NUCLEOTIDE SEQUENCE [LARGE SCALE GENOMIC DNA]</scope>
    <source>
        <strain evidence="2">0120121106</strain>
        <tissue evidence="2">Whole body</tissue>
    </source>
</reference>